<dbReference type="KEGG" id="mflu:HZU40_31340"/>
<proteinExistence type="predicted"/>
<evidence type="ECO:0000313" key="2">
    <source>
        <dbReference type="Proteomes" id="UP000515498"/>
    </source>
</evidence>
<gene>
    <name evidence="1" type="ORF">HZU40_31340</name>
</gene>
<dbReference type="Gene3D" id="3.40.50.1460">
    <property type="match status" value="1"/>
</dbReference>
<evidence type="ECO:0000313" key="1">
    <source>
        <dbReference type="EMBL" id="QNJ92565.1"/>
    </source>
</evidence>
<protein>
    <recommendedName>
        <fullName evidence="3">Caspase domain-containing protein</fullName>
    </recommendedName>
</protein>
<dbReference type="AlphaFoldDB" id="A0A7G8PDZ9"/>
<evidence type="ECO:0008006" key="3">
    <source>
        <dbReference type="Google" id="ProtNLM"/>
    </source>
</evidence>
<dbReference type="EMBL" id="CP059894">
    <property type="protein sequence ID" value="QNJ92565.1"/>
    <property type="molecule type" value="Genomic_DNA"/>
</dbReference>
<organism evidence="1 2">
    <name type="scientific">Mycolicibacterium fluoranthenivorans</name>
    <dbReference type="NCBI Taxonomy" id="258505"/>
    <lineage>
        <taxon>Bacteria</taxon>
        <taxon>Bacillati</taxon>
        <taxon>Actinomycetota</taxon>
        <taxon>Actinomycetes</taxon>
        <taxon>Mycobacteriales</taxon>
        <taxon>Mycobacteriaceae</taxon>
        <taxon>Mycolicibacterium</taxon>
    </lineage>
</organism>
<accession>A0A7G8PDZ9</accession>
<dbReference type="Proteomes" id="UP000515498">
    <property type="component" value="Chromosome"/>
</dbReference>
<dbReference type="RefSeq" id="WP_187096952.1">
    <property type="nucleotide sequence ID" value="NZ_CP059894.1"/>
</dbReference>
<name>A0A7G8PDZ9_9MYCO</name>
<reference evidence="1 2" key="1">
    <citation type="submission" date="2020-07" db="EMBL/GenBank/DDBJ databases">
        <title>Draft genome sequence of four isobutane-metabolizing strains capable of cometabolically degrading diverse ether contaminants.</title>
        <authorList>
            <person name="Chen W."/>
            <person name="Faulkner N."/>
            <person name="Smith C."/>
            <person name="Hyman M."/>
        </authorList>
    </citation>
    <scope>NUCLEOTIDE SEQUENCE [LARGE SCALE GENOMIC DNA]</scope>
    <source>
        <strain evidence="1 2">2A</strain>
    </source>
</reference>
<sequence>MSVKKSPIDGKRRVFVALATSEYAEPTLQSIDCADEVKIFRDWLCAESLTWRRFSEPFPDLALDPSSTRIENAFKDGLSALSHDDALFVYITGHGHYADGKHGGEHYLLLKNTTLEQYASTAIRTATLISWIREHEVEDVVLLIDVCVAGKATPAAGNLPDFPETWLALSASSTSPAGVGVLADCVKTYLDTRKISHGESLLRSDFIIEVGNAARACGQNLSLFQNELPNLGTSSCLPNPAVSPTSRPIIIYKAGTEAKRWVPGKFGPDLQTAVSCNVEYGTDGDVVVTPDGAFAVLSDGLRLLVAEANLEQLSVHRNIYPVDLSRLAPGRLLAIERAGSGYAFLGLWADDSGTWLVHLPAGEAAVRIRLISEQRKISGTLMPTMALVGMPDAKYRGPSPTGSEATNEVSDIAALYLGTSHFTIVSGIVEDDTSTSYLQLNGGPWIQTPIIHTIEVDKSKQCIVFQDRHQEKIEITALFGKDDGTKSKYAGWVRFGYRDSAVKNSNVRLL</sequence>